<evidence type="ECO:0000313" key="3">
    <source>
        <dbReference type="EMBL" id="SKB04994.1"/>
    </source>
</evidence>
<gene>
    <name evidence="3" type="ORF">SAMN06295964_0794</name>
</gene>
<keyword evidence="2" id="KW-0677">Repeat</keyword>
<keyword evidence="4" id="KW-1185">Reference proteome</keyword>
<keyword evidence="1 3" id="KW-0808">Transferase</keyword>
<dbReference type="InterPro" id="IPR001451">
    <property type="entry name" value="Hexapep"/>
</dbReference>
<dbReference type="InterPro" id="IPR051159">
    <property type="entry name" value="Hexapeptide_acetyltransf"/>
</dbReference>
<dbReference type="Gene3D" id="2.160.10.10">
    <property type="entry name" value="Hexapeptide repeat proteins"/>
    <property type="match status" value="1"/>
</dbReference>
<dbReference type="Proteomes" id="UP000191040">
    <property type="component" value="Chromosome I"/>
</dbReference>
<evidence type="ECO:0000256" key="2">
    <source>
        <dbReference type="ARBA" id="ARBA00022737"/>
    </source>
</evidence>
<proteinExistence type="predicted"/>
<evidence type="ECO:0000313" key="4">
    <source>
        <dbReference type="Proteomes" id="UP000191040"/>
    </source>
</evidence>
<dbReference type="SUPFAM" id="SSF51161">
    <property type="entry name" value="Trimeric LpxA-like enzymes"/>
    <property type="match status" value="1"/>
</dbReference>
<dbReference type="PANTHER" id="PTHR23416">
    <property type="entry name" value="SIALIC ACID SYNTHASE-RELATED"/>
    <property type="match status" value="1"/>
</dbReference>
<reference evidence="4" key="1">
    <citation type="submission" date="2017-02" db="EMBL/GenBank/DDBJ databases">
        <authorList>
            <person name="Varghese N."/>
            <person name="Submissions S."/>
        </authorList>
    </citation>
    <scope>NUCLEOTIDE SEQUENCE [LARGE SCALE GENOMIC DNA]</scope>
    <source>
        <strain evidence="4">9H-4</strain>
    </source>
</reference>
<name>A0A1T4YT36_9ACTN</name>
<accession>A0A1T4YT36</accession>
<dbReference type="CDD" id="cd04647">
    <property type="entry name" value="LbH_MAT_like"/>
    <property type="match status" value="1"/>
</dbReference>
<dbReference type="PROSITE" id="PS00101">
    <property type="entry name" value="HEXAPEP_TRANSFERASES"/>
    <property type="match status" value="1"/>
</dbReference>
<dbReference type="AlphaFoldDB" id="A0A1T4YT36"/>
<dbReference type="EMBL" id="LT796768">
    <property type="protein sequence ID" value="SKB04994.1"/>
    <property type="molecule type" value="Genomic_DNA"/>
</dbReference>
<dbReference type="InterPro" id="IPR018357">
    <property type="entry name" value="Hexapep_transf_CS"/>
</dbReference>
<dbReference type="Pfam" id="PF00132">
    <property type="entry name" value="Hexapep"/>
    <property type="match status" value="1"/>
</dbReference>
<dbReference type="STRING" id="1736691.SAMN06295964_0794"/>
<dbReference type="RefSeq" id="WP_231948965.1">
    <property type="nucleotide sequence ID" value="NZ_LT796768.1"/>
</dbReference>
<organism evidence="3 4">
    <name type="scientific">Aeromicrobium choanae</name>
    <dbReference type="NCBI Taxonomy" id="1736691"/>
    <lineage>
        <taxon>Bacteria</taxon>
        <taxon>Bacillati</taxon>
        <taxon>Actinomycetota</taxon>
        <taxon>Actinomycetes</taxon>
        <taxon>Propionibacteriales</taxon>
        <taxon>Nocardioidaceae</taxon>
        <taxon>Aeromicrobium</taxon>
    </lineage>
</organism>
<protein>
    <submittedName>
        <fullName evidence="3">Hexapeptide repeat of succinyl-transferase</fullName>
    </submittedName>
</protein>
<evidence type="ECO:0000256" key="1">
    <source>
        <dbReference type="ARBA" id="ARBA00022679"/>
    </source>
</evidence>
<dbReference type="GO" id="GO:0016740">
    <property type="term" value="F:transferase activity"/>
    <property type="evidence" value="ECO:0007669"/>
    <property type="project" value="UniProtKB-KW"/>
</dbReference>
<sequence length="178" mass="18360">MSDGRPGSSAARRVLRPRTWRRWARMANFAGYDGASIDDATIGAGVRLSPTVSVRNGSRVTIGEGSHIGQGSCLWAGDSSGRITLGDHALLGPDVFITASNYDFDAGPGPVMDLPKREADVVIGANTWLGTRVVVLPGVTIGDGTIVAAGAVVTRDLPPDSVAAGVPAKVVRRRGAAT</sequence>
<dbReference type="InterPro" id="IPR011004">
    <property type="entry name" value="Trimer_LpxA-like_sf"/>
</dbReference>